<dbReference type="EnsemblPlants" id="OPUNC11G06320.1">
    <property type="protein sequence ID" value="OPUNC11G06320.1"/>
    <property type="gene ID" value="OPUNC11G06320"/>
</dbReference>
<dbReference type="CDD" id="cd22160">
    <property type="entry name" value="F-box_AtFBL13-like"/>
    <property type="match status" value="1"/>
</dbReference>
<evidence type="ECO:0000256" key="1">
    <source>
        <dbReference type="SAM" id="MobiDB-lite"/>
    </source>
</evidence>
<name>A0A0E0MDQ5_ORYPU</name>
<evidence type="ECO:0000259" key="2">
    <source>
        <dbReference type="PROSITE" id="PS50181"/>
    </source>
</evidence>
<dbReference type="SUPFAM" id="SSF81383">
    <property type="entry name" value="F-box domain"/>
    <property type="match status" value="2"/>
</dbReference>
<feature type="domain" description="F-box" evidence="2">
    <location>
        <begin position="455"/>
        <end position="510"/>
    </location>
</feature>
<accession>A0A0E0MDQ5</accession>
<dbReference type="AlphaFoldDB" id="A0A0E0MDQ5"/>
<feature type="compositionally biased region" description="Acidic residues" evidence="1">
    <location>
        <begin position="113"/>
        <end position="148"/>
    </location>
</feature>
<sequence>MPPRLRSSKGEKMAEASKEGGINALSDELLQHILSLLSADEAVKTCVLSWRWRHLWKSTDVLRLAADKGRWKSSKRFKKFVNHLVLFRGSSPLREFDLEFSSCREKDEKGDDSGEDESDDDRGEDESDDDSDGDELDEHSDDGESDEDSNPFQCVMMWVMYALICQVQVLKIHNFNERYIEIDGGMPLVSQHLTKIELSGIVLKECFLNFSSCPALKELYFTKNCCFDSVKKIFSQSMQCLRIFYCQFSEYDRTLIYAPSLITLLLEGFWGRTPFLERMPSLVEASVRPHQDCDDWCSNTYTGNCEDEDCDGCHGMIDKIGNGSKCVLLGGLSEAKSLKLIAVPEIIIFGSDLRCCPMFSKLKSLLLNEWCLPSNFWALACILEHSPVLRKLTLQISKEAKFMMETEENDNPLWKPAAISEHLKVVKVHCKEVDEVVYKIGKWLSTLDIKAASEECGIDDLPDELLQQILSLLSADEAVKTCVLSRRWRHLWKSTDILRVAYSTDRWKRSEEFKKFVNHLVLLRGISPLREFDLRFNPFRYEDVVYDGDSDPYQCVMMWVMYAVMCRVQVLKIHNDHTDIEVYSGMPLVSPHLTKIELSGIELKNCFLNFSSCPALKELYFTKNCCFDSVYEILSQSIQCLHIFHCQFDEYCHGCHLSYEVSDDSEIVLLGGLTEAKNLKLIAGPEIFIFRSDLRWCPLFSKLKGLLLNEWCLASNFSALACILEHSPVLRKLTLKISKEAKSMMETEENDNPLWKPAAISEHLKVVKVHCKEVDDVVYKIGKWLSTLDIKVIIKQRKQSSKIFCLEEGNIC</sequence>
<dbReference type="Proteomes" id="UP000026962">
    <property type="component" value="Chromosome 11"/>
</dbReference>
<dbReference type="STRING" id="4537.A0A0E0MDQ5"/>
<keyword evidence="4" id="KW-1185">Reference proteome</keyword>
<dbReference type="InterPro" id="IPR036047">
    <property type="entry name" value="F-box-like_dom_sf"/>
</dbReference>
<dbReference type="SMART" id="SM00256">
    <property type="entry name" value="FBOX"/>
    <property type="match status" value="2"/>
</dbReference>
<evidence type="ECO:0000313" key="3">
    <source>
        <dbReference type="EnsemblPlants" id="OPUNC11G06320.1"/>
    </source>
</evidence>
<dbReference type="InterPro" id="IPR053197">
    <property type="entry name" value="F-box_SCFL_complex_component"/>
</dbReference>
<dbReference type="SUPFAM" id="SSF52047">
    <property type="entry name" value="RNI-like"/>
    <property type="match status" value="1"/>
</dbReference>
<dbReference type="OMA" id="LNEWCLP"/>
<organism evidence="3">
    <name type="scientific">Oryza punctata</name>
    <name type="common">Red rice</name>
    <dbReference type="NCBI Taxonomy" id="4537"/>
    <lineage>
        <taxon>Eukaryota</taxon>
        <taxon>Viridiplantae</taxon>
        <taxon>Streptophyta</taxon>
        <taxon>Embryophyta</taxon>
        <taxon>Tracheophyta</taxon>
        <taxon>Spermatophyta</taxon>
        <taxon>Magnoliopsida</taxon>
        <taxon>Liliopsida</taxon>
        <taxon>Poales</taxon>
        <taxon>Poaceae</taxon>
        <taxon>BOP clade</taxon>
        <taxon>Oryzoideae</taxon>
        <taxon>Oryzeae</taxon>
        <taxon>Oryzinae</taxon>
        <taxon>Oryza</taxon>
    </lineage>
</organism>
<dbReference type="InterPro" id="IPR053781">
    <property type="entry name" value="F-box_AtFBL13-like"/>
</dbReference>
<proteinExistence type="predicted"/>
<evidence type="ECO:0000313" key="4">
    <source>
        <dbReference type="Proteomes" id="UP000026962"/>
    </source>
</evidence>
<reference evidence="3" key="2">
    <citation type="submission" date="2018-05" db="EMBL/GenBank/DDBJ databases">
        <title>OpunRS2 (Oryza punctata Reference Sequence Version 2).</title>
        <authorList>
            <person name="Zhang J."/>
            <person name="Kudrna D."/>
            <person name="Lee S."/>
            <person name="Talag J."/>
            <person name="Welchert J."/>
            <person name="Wing R.A."/>
        </authorList>
    </citation>
    <scope>NUCLEOTIDE SEQUENCE [LARGE SCALE GENOMIC DNA]</scope>
</reference>
<reference evidence="3" key="1">
    <citation type="submission" date="2015-04" db="UniProtKB">
        <authorList>
            <consortium name="EnsemblPlants"/>
        </authorList>
    </citation>
    <scope>IDENTIFICATION</scope>
</reference>
<dbReference type="PANTHER" id="PTHR34223:SF88">
    <property type="entry name" value="OS11G0200950 PROTEIN"/>
    <property type="match status" value="1"/>
</dbReference>
<dbReference type="Pfam" id="PF00646">
    <property type="entry name" value="F-box"/>
    <property type="match status" value="2"/>
</dbReference>
<feature type="region of interest" description="Disordered" evidence="1">
    <location>
        <begin position="105"/>
        <end position="148"/>
    </location>
</feature>
<dbReference type="eggNOG" id="ENOG502RYTW">
    <property type="taxonomic scope" value="Eukaryota"/>
</dbReference>
<dbReference type="PANTHER" id="PTHR34223">
    <property type="entry name" value="OS11G0201299 PROTEIN"/>
    <property type="match status" value="1"/>
</dbReference>
<dbReference type="HOGENOM" id="CLU_003068_8_0_1"/>
<dbReference type="Gene3D" id="1.20.1280.50">
    <property type="match status" value="2"/>
</dbReference>
<protein>
    <recommendedName>
        <fullName evidence="2">F-box domain-containing protein</fullName>
    </recommendedName>
</protein>
<dbReference type="InterPro" id="IPR001810">
    <property type="entry name" value="F-box_dom"/>
</dbReference>
<dbReference type="PROSITE" id="PS50181">
    <property type="entry name" value="FBOX"/>
    <property type="match status" value="1"/>
</dbReference>
<dbReference type="Gramene" id="OPUNC11G06320.1">
    <property type="protein sequence ID" value="OPUNC11G06320.1"/>
    <property type="gene ID" value="OPUNC11G06320"/>
</dbReference>